<dbReference type="Gene3D" id="1.10.30.10">
    <property type="entry name" value="High mobility group box domain"/>
    <property type="match status" value="1"/>
</dbReference>
<evidence type="ECO:0000256" key="1">
    <source>
        <dbReference type="PROSITE-ProRule" id="PRU00267"/>
    </source>
</evidence>
<dbReference type="AlphaFoldDB" id="A0AAD2CEF2"/>
<feature type="region of interest" description="Disordered" evidence="2">
    <location>
        <begin position="1"/>
        <end position="63"/>
    </location>
</feature>
<dbReference type="InterPro" id="IPR009071">
    <property type="entry name" value="HMG_box_dom"/>
</dbReference>
<dbReference type="SMART" id="SM00398">
    <property type="entry name" value="HMG"/>
    <property type="match status" value="1"/>
</dbReference>
<sequence>MAPKTEEKKSKTAQEAKNKKTVEKKKPAVAKKSTAAKKKKPVEPKKVKTAEPKKAKTVESKKVKPAKVAVVKKVAKSGAAPKKPLSGFMKFRQEHFEKVKGENPSDSAGQIGKRLGDMWRALSKEEMAAYKPAKTAAVKKLAPAVVATAPAILAA</sequence>
<dbReference type="SUPFAM" id="SSF47095">
    <property type="entry name" value="HMG-box"/>
    <property type="match status" value="1"/>
</dbReference>
<reference evidence="4" key="1">
    <citation type="submission" date="2023-08" db="EMBL/GenBank/DDBJ databases">
        <authorList>
            <person name="Audoor S."/>
            <person name="Bilcke G."/>
        </authorList>
    </citation>
    <scope>NUCLEOTIDE SEQUENCE</scope>
</reference>
<accession>A0AAD2CEF2</accession>
<keyword evidence="5" id="KW-1185">Reference proteome</keyword>
<dbReference type="Pfam" id="PF00505">
    <property type="entry name" value="HMG_box"/>
    <property type="match status" value="1"/>
</dbReference>
<proteinExistence type="predicted"/>
<gene>
    <name evidence="4" type="ORF">CYCCA115_LOCUS1304</name>
</gene>
<keyword evidence="1" id="KW-0238">DNA-binding</keyword>
<evidence type="ECO:0000256" key="2">
    <source>
        <dbReference type="SAM" id="MobiDB-lite"/>
    </source>
</evidence>
<protein>
    <recommendedName>
        <fullName evidence="3">HMG box domain-containing protein</fullName>
    </recommendedName>
</protein>
<feature type="compositionally biased region" description="Basic and acidic residues" evidence="2">
    <location>
        <begin position="41"/>
        <end position="62"/>
    </location>
</feature>
<keyword evidence="1" id="KW-0539">Nucleus</keyword>
<dbReference type="InterPro" id="IPR036910">
    <property type="entry name" value="HMG_box_dom_sf"/>
</dbReference>
<dbReference type="PROSITE" id="PS50118">
    <property type="entry name" value="HMG_BOX_2"/>
    <property type="match status" value="1"/>
</dbReference>
<feature type="domain" description="HMG box" evidence="3">
    <location>
        <begin position="81"/>
        <end position="130"/>
    </location>
</feature>
<dbReference type="Proteomes" id="UP001295423">
    <property type="component" value="Unassembled WGS sequence"/>
</dbReference>
<comment type="caution">
    <text evidence="4">The sequence shown here is derived from an EMBL/GenBank/DDBJ whole genome shotgun (WGS) entry which is preliminary data.</text>
</comment>
<organism evidence="4 5">
    <name type="scientific">Cylindrotheca closterium</name>
    <dbReference type="NCBI Taxonomy" id="2856"/>
    <lineage>
        <taxon>Eukaryota</taxon>
        <taxon>Sar</taxon>
        <taxon>Stramenopiles</taxon>
        <taxon>Ochrophyta</taxon>
        <taxon>Bacillariophyta</taxon>
        <taxon>Bacillariophyceae</taxon>
        <taxon>Bacillariophycidae</taxon>
        <taxon>Bacillariales</taxon>
        <taxon>Bacillariaceae</taxon>
        <taxon>Cylindrotheca</taxon>
    </lineage>
</organism>
<dbReference type="EMBL" id="CAKOGP040000014">
    <property type="protein sequence ID" value="CAJ1927392.1"/>
    <property type="molecule type" value="Genomic_DNA"/>
</dbReference>
<dbReference type="GO" id="GO:0003677">
    <property type="term" value="F:DNA binding"/>
    <property type="evidence" value="ECO:0007669"/>
    <property type="project" value="UniProtKB-UniRule"/>
</dbReference>
<evidence type="ECO:0000259" key="3">
    <source>
        <dbReference type="PROSITE" id="PS50118"/>
    </source>
</evidence>
<feature type="compositionally biased region" description="Basic and acidic residues" evidence="2">
    <location>
        <begin position="1"/>
        <end position="26"/>
    </location>
</feature>
<evidence type="ECO:0000313" key="4">
    <source>
        <dbReference type="EMBL" id="CAJ1927392.1"/>
    </source>
</evidence>
<evidence type="ECO:0000313" key="5">
    <source>
        <dbReference type="Proteomes" id="UP001295423"/>
    </source>
</evidence>
<feature type="DNA-binding region" description="HMG box" evidence="1">
    <location>
        <begin position="81"/>
        <end position="130"/>
    </location>
</feature>
<name>A0AAD2CEF2_9STRA</name>
<dbReference type="GO" id="GO:0005634">
    <property type="term" value="C:nucleus"/>
    <property type="evidence" value="ECO:0007669"/>
    <property type="project" value="UniProtKB-UniRule"/>
</dbReference>